<proteinExistence type="predicted"/>
<evidence type="ECO:0000313" key="3">
    <source>
        <dbReference type="Proteomes" id="UP000031668"/>
    </source>
</evidence>
<name>A0A0C2MU99_THEKT</name>
<evidence type="ECO:0000313" key="2">
    <source>
        <dbReference type="EMBL" id="KII67735.1"/>
    </source>
</evidence>
<feature type="region of interest" description="Disordered" evidence="1">
    <location>
        <begin position="1"/>
        <end position="44"/>
    </location>
</feature>
<feature type="compositionally biased region" description="Basic residues" evidence="1">
    <location>
        <begin position="11"/>
        <end position="33"/>
    </location>
</feature>
<keyword evidence="3" id="KW-1185">Reference proteome</keyword>
<evidence type="ECO:0000256" key="1">
    <source>
        <dbReference type="SAM" id="MobiDB-lite"/>
    </source>
</evidence>
<accession>A0A0C2MU99</accession>
<dbReference type="OrthoDB" id="4703at2759"/>
<dbReference type="Proteomes" id="UP000031668">
    <property type="component" value="Unassembled WGS sequence"/>
</dbReference>
<feature type="compositionally biased region" description="Polar residues" evidence="1">
    <location>
        <begin position="1"/>
        <end position="10"/>
    </location>
</feature>
<dbReference type="EMBL" id="JWZT01003119">
    <property type="protein sequence ID" value="KII67735.1"/>
    <property type="molecule type" value="Genomic_DNA"/>
</dbReference>
<reference evidence="2 3" key="1">
    <citation type="journal article" date="2014" name="Genome Biol. Evol.">
        <title>The genome of the myxosporean Thelohanellus kitauei shows adaptations to nutrient acquisition within its fish host.</title>
        <authorList>
            <person name="Yang Y."/>
            <person name="Xiong J."/>
            <person name="Zhou Z."/>
            <person name="Huo F."/>
            <person name="Miao W."/>
            <person name="Ran C."/>
            <person name="Liu Y."/>
            <person name="Zhang J."/>
            <person name="Feng J."/>
            <person name="Wang M."/>
            <person name="Wang M."/>
            <person name="Wang L."/>
            <person name="Yao B."/>
        </authorList>
    </citation>
    <scope>NUCLEOTIDE SEQUENCE [LARGE SCALE GENOMIC DNA]</scope>
    <source>
        <strain evidence="2">Wuqing</strain>
    </source>
</reference>
<organism evidence="2 3">
    <name type="scientific">Thelohanellus kitauei</name>
    <name type="common">Myxosporean</name>
    <dbReference type="NCBI Taxonomy" id="669202"/>
    <lineage>
        <taxon>Eukaryota</taxon>
        <taxon>Metazoa</taxon>
        <taxon>Cnidaria</taxon>
        <taxon>Myxozoa</taxon>
        <taxon>Myxosporea</taxon>
        <taxon>Bivalvulida</taxon>
        <taxon>Platysporina</taxon>
        <taxon>Myxobolidae</taxon>
        <taxon>Thelohanellus</taxon>
    </lineage>
</organism>
<protein>
    <submittedName>
        <fullName evidence="2">Uncharacterized protein</fullName>
    </submittedName>
</protein>
<comment type="caution">
    <text evidence="2">The sequence shown here is derived from an EMBL/GenBank/DDBJ whole genome shotgun (WGS) entry which is preliminary data.</text>
</comment>
<dbReference type="AlphaFoldDB" id="A0A0C2MU99"/>
<gene>
    <name evidence="2" type="ORF">RF11_01782</name>
</gene>
<sequence>MSPGTVNPSMKSRKRQTARGKPKNNVSKAKKTSGKSIQTKTIRRPIKTTRMKKKPKKVGKPKVKVTNANKNIQIIFDPDSFDDDMLKKMFTMDSINYSYKWELKYLRKIPILANITPNIENFTIIKDTLFERFLPNTPKYDHIEVNSIVSNENYSVKTLDLFNWDQINFQFNSSYIINCGGPVWGLDWCPFTNCLLLSTHKNINEENLINESSTLEPGLIQVYPFDSSTNG</sequence>